<feature type="compositionally biased region" description="Low complexity" evidence="1">
    <location>
        <begin position="195"/>
        <end position="205"/>
    </location>
</feature>
<keyword evidence="2" id="KW-0732">Signal</keyword>
<reference evidence="3" key="1">
    <citation type="journal article" date="2014" name="Int. J. Syst. Evol. Microbiol.">
        <title>Complete genome sequence of Corynebacterium casei LMG S-19264T (=DSM 44701T), isolated from a smear-ripened cheese.</title>
        <authorList>
            <consortium name="US DOE Joint Genome Institute (JGI-PGF)"/>
            <person name="Walter F."/>
            <person name="Albersmeier A."/>
            <person name="Kalinowski J."/>
            <person name="Ruckert C."/>
        </authorList>
    </citation>
    <scope>NUCLEOTIDE SEQUENCE</scope>
    <source>
        <strain evidence="3">JCM 3090</strain>
    </source>
</reference>
<proteinExistence type="predicted"/>
<keyword evidence="4" id="KW-1185">Reference proteome</keyword>
<evidence type="ECO:0000313" key="4">
    <source>
        <dbReference type="Proteomes" id="UP000649739"/>
    </source>
</evidence>
<feature type="chain" id="PRO_5035234609" description="Fibronectin type-III domain-containing protein" evidence="2">
    <location>
        <begin position="27"/>
        <end position="205"/>
    </location>
</feature>
<evidence type="ECO:0000256" key="1">
    <source>
        <dbReference type="SAM" id="MobiDB-lite"/>
    </source>
</evidence>
<name>A0A8J3B6L2_9ACTN</name>
<sequence>MNRRTVYALAAGAIVVAGILTGSAWAAWFTTSTATATATVAPWVTTPPPTPAATPGPVAPAVTVRKYRVTLTWPATARRGDRGYEVRRRPAAYRSSSPGPGCTGVLRQPACTVRASDRGRWQYRVRVLRHRGAGPWGPWSAPVAVPGVTTPRPPATPPPAPNPTPTRRPQPTPPPATPGPTPPPPGPTATPTAPPAAALAPAAQR</sequence>
<dbReference type="SUPFAM" id="SSF49265">
    <property type="entry name" value="Fibronectin type III"/>
    <property type="match status" value="1"/>
</dbReference>
<dbReference type="InterPro" id="IPR036116">
    <property type="entry name" value="FN3_sf"/>
</dbReference>
<feature type="compositionally biased region" description="Low complexity" evidence="1">
    <location>
        <begin position="141"/>
        <end position="150"/>
    </location>
</feature>
<dbReference type="AlphaFoldDB" id="A0A8J3B6L2"/>
<organism evidence="3 4">
    <name type="scientific">Pilimelia anulata</name>
    <dbReference type="NCBI Taxonomy" id="53371"/>
    <lineage>
        <taxon>Bacteria</taxon>
        <taxon>Bacillati</taxon>
        <taxon>Actinomycetota</taxon>
        <taxon>Actinomycetes</taxon>
        <taxon>Micromonosporales</taxon>
        <taxon>Micromonosporaceae</taxon>
        <taxon>Pilimelia</taxon>
    </lineage>
</organism>
<evidence type="ECO:0008006" key="5">
    <source>
        <dbReference type="Google" id="ProtNLM"/>
    </source>
</evidence>
<dbReference type="EMBL" id="BMQB01000006">
    <property type="protein sequence ID" value="GGJ97281.1"/>
    <property type="molecule type" value="Genomic_DNA"/>
</dbReference>
<evidence type="ECO:0000313" key="3">
    <source>
        <dbReference type="EMBL" id="GGJ97281.1"/>
    </source>
</evidence>
<feature type="compositionally biased region" description="Pro residues" evidence="1">
    <location>
        <begin position="151"/>
        <end position="194"/>
    </location>
</feature>
<evidence type="ECO:0000256" key="2">
    <source>
        <dbReference type="SAM" id="SignalP"/>
    </source>
</evidence>
<dbReference type="Proteomes" id="UP000649739">
    <property type="component" value="Unassembled WGS sequence"/>
</dbReference>
<reference evidence="3" key="2">
    <citation type="submission" date="2020-09" db="EMBL/GenBank/DDBJ databases">
        <authorList>
            <person name="Sun Q."/>
            <person name="Ohkuma M."/>
        </authorList>
    </citation>
    <scope>NUCLEOTIDE SEQUENCE</scope>
    <source>
        <strain evidence="3">JCM 3090</strain>
    </source>
</reference>
<protein>
    <recommendedName>
        <fullName evidence="5">Fibronectin type-III domain-containing protein</fullName>
    </recommendedName>
</protein>
<gene>
    <name evidence="3" type="ORF">GCM10010123_29110</name>
</gene>
<dbReference type="RefSeq" id="WP_189170694.1">
    <property type="nucleotide sequence ID" value="NZ_BMQB01000006.1"/>
</dbReference>
<feature type="region of interest" description="Disordered" evidence="1">
    <location>
        <begin position="132"/>
        <end position="205"/>
    </location>
</feature>
<accession>A0A8J3B6L2</accession>
<dbReference type="PRINTS" id="PR01217">
    <property type="entry name" value="PRICHEXTENSN"/>
</dbReference>
<feature type="signal peptide" evidence="2">
    <location>
        <begin position="1"/>
        <end position="26"/>
    </location>
</feature>
<comment type="caution">
    <text evidence="3">The sequence shown here is derived from an EMBL/GenBank/DDBJ whole genome shotgun (WGS) entry which is preliminary data.</text>
</comment>